<evidence type="ECO:0000313" key="3">
    <source>
        <dbReference type="EMBL" id="CAK75857.1"/>
    </source>
</evidence>
<protein>
    <recommendedName>
        <fullName evidence="5">HTH psq-type domain-containing protein</fullName>
    </recommendedName>
</protein>
<dbReference type="EMBL" id="CT868219">
    <property type="protein sequence ID" value="CAK75857.1"/>
    <property type="molecule type" value="Genomic_DNA"/>
</dbReference>
<feature type="coiled-coil region" evidence="1">
    <location>
        <begin position="223"/>
        <end position="264"/>
    </location>
</feature>
<evidence type="ECO:0000256" key="2">
    <source>
        <dbReference type="SAM" id="MobiDB-lite"/>
    </source>
</evidence>
<sequence length="277" mass="32465">MNQQRLLYYHIFYKHTLNFQNINADISTFFFNYCFKLIRSNCMASIEQLSKVEDPQQMLKDDSSTSSHGSDSSDSSYDFAQDLNQKPSSKRTPEEEKELLYKYRGKHGLKYAKISNEQRQKLIKQVSTTGCTIKSAAKELNINFSTAKAIMQIYRKEGRTSKKIKRENKKTLQTKQEILNQTTSDKPNYGESLPKKADVVQDNLDTNLYLQAEETNRSQALFIQQLNTQNLLLQGRVQQLQQEKQQLTQNYSQLTYQYNQLQQMMSQMMPSYYRPYP</sequence>
<accession>A0CYJ0</accession>
<evidence type="ECO:0008006" key="5">
    <source>
        <dbReference type="Google" id="ProtNLM"/>
    </source>
</evidence>
<dbReference type="Proteomes" id="UP000000600">
    <property type="component" value="Unassembled WGS sequence"/>
</dbReference>
<dbReference type="InParanoid" id="A0CYJ0"/>
<dbReference type="OrthoDB" id="304160at2759"/>
<keyword evidence="1" id="KW-0175">Coiled coil</keyword>
<keyword evidence="4" id="KW-1185">Reference proteome</keyword>
<organism evidence="3 4">
    <name type="scientific">Paramecium tetraurelia</name>
    <dbReference type="NCBI Taxonomy" id="5888"/>
    <lineage>
        <taxon>Eukaryota</taxon>
        <taxon>Sar</taxon>
        <taxon>Alveolata</taxon>
        <taxon>Ciliophora</taxon>
        <taxon>Intramacronucleata</taxon>
        <taxon>Oligohymenophorea</taxon>
        <taxon>Peniculida</taxon>
        <taxon>Parameciidae</taxon>
        <taxon>Paramecium</taxon>
    </lineage>
</organism>
<dbReference type="OMA" id="QMMPSYY"/>
<evidence type="ECO:0000256" key="1">
    <source>
        <dbReference type="SAM" id="Coils"/>
    </source>
</evidence>
<dbReference type="HOGENOM" id="CLU_1191874_0_0_1"/>
<feature type="compositionally biased region" description="Low complexity" evidence="2">
    <location>
        <begin position="64"/>
        <end position="78"/>
    </location>
</feature>
<proteinExistence type="predicted"/>
<dbReference type="GeneID" id="5029039"/>
<dbReference type="RefSeq" id="XP_001443254.1">
    <property type="nucleotide sequence ID" value="XM_001443217.2"/>
</dbReference>
<dbReference type="KEGG" id="ptm:GSPATT00011457001"/>
<feature type="region of interest" description="Disordered" evidence="2">
    <location>
        <begin position="55"/>
        <end position="96"/>
    </location>
</feature>
<evidence type="ECO:0000313" key="4">
    <source>
        <dbReference type="Proteomes" id="UP000000600"/>
    </source>
</evidence>
<reference evidence="3 4" key="1">
    <citation type="journal article" date="2006" name="Nature">
        <title>Global trends of whole-genome duplications revealed by the ciliate Paramecium tetraurelia.</title>
        <authorList>
            <consortium name="Genoscope"/>
            <person name="Aury J.-M."/>
            <person name="Jaillon O."/>
            <person name="Duret L."/>
            <person name="Noel B."/>
            <person name="Jubin C."/>
            <person name="Porcel B.M."/>
            <person name="Segurens B."/>
            <person name="Daubin V."/>
            <person name="Anthouard V."/>
            <person name="Aiach N."/>
            <person name="Arnaiz O."/>
            <person name="Billaut A."/>
            <person name="Beisson J."/>
            <person name="Blanc I."/>
            <person name="Bouhouche K."/>
            <person name="Camara F."/>
            <person name="Duharcourt S."/>
            <person name="Guigo R."/>
            <person name="Gogendeau D."/>
            <person name="Katinka M."/>
            <person name="Keller A.-M."/>
            <person name="Kissmehl R."/>
            <person name="Klotz C."/>
            <person name="Koll F."/>
            <person name="Le Moue A."/>
            <person name="Lepere C."/>
            <person name="Malinsky S."/>
            <person name="Nowacki M."/>
            <person name="Nowak J.K."/>
            <person name="Plattner H."/>
            <person name="Poulain J."/>
            <person name="Ruiz F."/>
            <person name="Serrano V."/>
            <person name="Zagulski M."/>
            <person name="Dessen P."/>
            <person name="Betermier M."/>
            <person name="Weissenbach J."/>
            <person name="Scarpelli C."/>
            <person name="Schachter V."/>
            <person name="Sperling L."/>
            <person name="Meyer E."/>
            <person name="Cohen J."/>
            <person name="Wincker P."/>
        </authorList>
    </citation>
    <scope>NUCLEOTIDE SEQUENCE [LARGE SCALE GENOMIC DNA]</scope>
    <source>
        <strain evidence="3 4">Stock d4-2</strain>
    </source>
</reference>
<dbReference type="AlphaFoldDB" id="A0CYJ0"/>
<name>A0CYJ0_PARTE</name>
<gene>
    <name evidence="3" type="ORF">GSPATT00011457001</name>
</gene>